<dbReference type="PIRSF" id="PIRSF017393">
    <property type="entry name" value="MTase_SAV2177"/>
    <property type="match status" value="1"/>
</dbReference>
<comment type="caution">
    <text evidence="2">The sequence shown here is derived from an EMBL/GenBank/DDBJ whole genome shotgun (WGS) entry which is preliminary data.</text>
</comment>
<dbReference type="GO" id="GO:0008168">
    <property type="term" value="F:methyltransferase activity"/>
    <property type="evidence" value="ECO:0007669"/>
    <property type="project" value="UniProtKB-KW"/>
</dbReference>
<protein>
    <submittedName>
        <fullName evidence="2">SAM-dependent methyltransferase</fullName>
    </submittedName>
</protein>
<keyword evidence="2" id="KW-0489">Methyltransferase</keyword>
<dbReference type="InterPro" id="IPR006764">
    <property type="entry name" value="SAM_dep_MeTrfase_SAV2177_type"/>
</dbReference>
<accession>A0ABP6KYI4</accession>
<gene>
    <name evidence="2" type="ORF">GCM10017559_57860</name>
</gene>
<dbReference type="InterPro" id="IPR029063">
    <property type="entry name" value="SAM-dependent_MTases_sf"/>
</dbReference>
<dbReference type="GO" id="GO:0032259">
    <property type="term" value="P:methylation"/>
    <property type="evidence" value="ECO:0007669"/>
    <property type="project" value="UniProtKB-KW"/>
</dbReference>
<proteinExistence type="predicted"/>
<evidence type="ECO:0000313" key="2">
    <source>
        <dbReference type="EMBL" id="GAA3024722.1"/>
    </source>
</evidence>
<organism evidence="2 3">
    <name type="scientific">Streptosporangium longisporum</name>
    <dbReference type="NCBI Taxonomy" id="46187"/>
    <lineage>
        <taxon>Bacteria</taxon>
        <taxon>Bacillati</taxon>
        <taxon>Actinomycetota</taxon>
        <taxon>Actinomycetes</taxon>
        <taxon>Streptosporangiales</taxon>
        <taxon>Streptosporangiaceae</taxon>
        <taxon>Streptosporangium</taxon>
    </lineage>
</organism>
<evidence type="ECO:0000256" key="1">
    <source>
        <dbReference type="SAM" id="MobiDB-lite"/>
    </source>
</evidence>
<dbReference type="RefSeq" id="WP_344900854.1">
    <property type="nucleotide sequence ID" value="NZ_BAAAWD010000015.1"/>
</dbReference>
<dbReference type="EMBL" id="BAAAWD010000015">
    <property type="protein sequence ID" value="GAA3024722.1"/>
    <property type="molecule type" value="Genomic_DNA"/>
</dbReference>
<dbReference type="Pfam" id="PF04672">
    <property type="entry name" value="Methyltransf_19"/>
    <property type="match status" value="1"/>
</dbReference>
<feature type="region of interest" description="Disordered" evidence="1">
    <location>
        <begin position="252"/>
        <end position="279"/>
    </location>
</feature>
<name>A0ABP6KYI4_9ACTN</name>
<keyword evidence="3" id="KW-1185">Reference proteome</keyword>
<keyword evidence="2" id="KW-0808">Transferase</keyword>
<evidence type="ECO:0000313" key="3">
    <source>
        <dbReference type="Proteomes" id="UP001499930"/>
    </source>
</evidence>
<dbReference type="Gene3D" id="3.40.50.150">
    <property type="entry name" value="Vaccinia Virus protein VP39"/>
    <property type="match status" value="1"/>
</dbReference>
<dbReference type="SUPFAM" id="SSF53335">
    <property type="entry name" value="S-adenosyl-L-methionine-dependent methyltransferases"/>
    <property type="match status" value="1"/>
</dbReference>
<reference evidence="3" key="1">
    <citation type="journal article" date="2019" name="Int. J. Syst. Evol. Microbiol.">
        <title>The Global Catalogue of Microorganisms (GCM) 10K type strain sequencing project: providing services to taxonomists for standard genome sequencing and annotation.</title>
        <authorList>
            <consortium name="The Broad Institute Genomics Platform"/>
            <consortium name="The Broad Institute Genome Sequencing Center for Infectious Disease"/>
            <person name="Wu L."/>
            <person name="Ma J."/>
        </authorList>
    </citation>
    <scope>NUCLEOTIDE SEQUENCE [LARGE SCALE GENOMIC DNA]</scope>
    <source>
        <strain evidence="3">JCM 3106</strain>
    </source>
</reference>
<dbReference type="Proteomes" id="UP001499930">
    <property type="component" value="Unassembled WGS sequence"/>
</dbReference>
<sequence>MDDEKAPAASLDPAALGVDPDVPSVARIYDYYLGGRENFPSDRAKAQEMIRLAPGTMEAARENRAFLGRVVRTLAAEGVRQFIDIGAGLPTQENVHQIARRIDPASRTVYVDFDPAVLVHARALLTGTDDAIVVEGDARHPAAIFDDPALRAHVDLTRPVAVLLIALTHFLSDEHADALVGHVRRSVPSGSYMAITQMFPGDHPPEYVKEAAAVYSGTNTGGVVGRGRAHIASWFDGMELLEPGVARVESWRPPAREGGPAGEADEGAPGILGAVGRIP</sequence>